<evidence type="ECO:0000259" key="1">
    <source>
        <dbReference type="PROSITE" id="PS50844"/>
    </source>
</evidence>
<evidence type="ECO:0000313" key="3">
    <source>
        <dbReference type="Proteomes" id="UP001292094"/>
    </source>
</evidence>
<accession>A0AAE1U3Y4</accession>
<dbReference type="InterPro" id="IPR013974">
    <property type="entry name" value="SAF"/>
</dbReference>
<dbReference type="InterPro" id="IPR051690">
    <property type="entry name" value="PseI-like"/>
</dbReference>
<keyword evidence="3" id="KW-1185">Reference proteome</keyword>
<proteinExistence type="predicted"/>
<comment type="caution">
    <text evidence="2">The sequence shown here is derived from an EMBL/GenBank/DDBJ whole genome shotgun (WGS) entry which is preliminary data.</text>
</comment>
<dbReference type="InterPro" id="IPR057736">
    <property type="entry name" value="SAF_PseI/NeuA/NeuB"/>
</dbReference>
<dbReference type="SMART" id="SM00858">
    <property type="entry name" value="SAF"/>
    <property type="match status" value="1"/>
</dbReference>
<dbReference type="SUPFAM" id="SSF51569">
    <property type="entry name" value="Aldolase"/>
    <property type="match status" value="1"/>
</dbReference>
<name>A0AAE1U3Y4_9EUCA</name>
<dbReference type="GO" id="GO:0016051">
    <property type="term" value="P:carbohydrate biosynthetic process"/>
    <property type="evidence" value="ECO:0007669"/>
    <property type="project" value="InterPro"/>
</dbReference>
<protein>
    <recommendedName>
        <fullName evidence="1">AFP-like domain-containing protein</fullName>
    </recommendedName>
</protein>
<dbReference type="Pfam" id="PF03102">
    <property type="entry name" value="NeuB"/>
    <property type="match status" value="1"/>
</dbReference>
<dbReference type="Gene3D" id="3.90.1210.10">
    <property type="entry name" value="Antifreeze-like/N-acetylneuraminic acid synthase C-terminal domain"/>
    <property type="match status" value="1"/>
</dbReference>
<dbReference type="InterPro" id="IPR006190">
    <property type="entry name" value="SAF_AFP_Neu5Ac"/>
</dbReference>
<sequence>MEPLELVPGRYIGEGQPCFVIAEIGQNHQGDIQLAKTLIRRAKECGADCVKLQLSSLTAKFNKAALSRPYDSEHAWGVTYGAHKKHLEFSRDQVAELQQFAAEVDIPLTASAMDIPSVHTLIELEVPFIKVGSGDIHNLPLIRTAAASNRPLVLSTGMCDVDWVSQVYEELTMVHDPPVPLVILQCTSAYPTPPDQVHLRVLDTYAQMFPHAHVGYSGHELGVHITVAAVARGARVVERHLTLNKTWKGSDHACSLEPNDLRDLITAIRSVEAALGSPLKAFQPCEEPCYTKLGKTVVAARAIEAGQVLEERDLVAKVADPRGVPSERLDSLLGSRLNRDVAVDQSVMEEDVL</sequence>
<dbReference type="AlphaFoldDB" id="A0AAE1U3Y4"/>
<feature type="domain" description="AFP-like" evidence="1">
    <location>
        <begin position="296"/>
        <end position="353"/>
    </location>
</feature>
<dbReference type="Proteomes" id="UP001292094">
    <property type="component" value="Unassembled WGS sequence"/>
</dbReference>
<dbReference type="PROSITE" id="PS50844">
    <property type="entry name" value="AFP_LIKE"/>
    <property type="match status" value="1"/>
</dbReference>
<dbReference type="InterPro" id="IPR013785">
    <property type="entry name" value="Aldolase_TIM"/>
</dbReference>
<dbReference type="Gene3D" id="3.20.20.70">
    <property type="entry name" value="Aldolase class I"/>
    <property type="match status" value="1"/>
</dbReference>
<dbReference type="InterPro" id="IPR036732">
    <property type="entry name" value="AFP_Neu5c_C_sf"/>
</dbReference>
<dbReference type="Pfam" id="PF08666">
    <property type="entry name" value="SAF"/>
    <property type="match status" value="1"/>
</dbReference>
<dbReference type="PANTHER" id="PTHR42966">
    <property type="entry name" value="N-ACETYLNEURAMINATE SYNTHASE"/>
    <property type="match status" value="1"/>
</dbReference>
<dbReference type="InterPro" id="IPR013132">
    <property type="entry name" value="PseI/NeuA/B-like_N"/>
</dbReference>
<dbReference type="EMBL" id="JAWZYT010001756">
    <property type="protein sequence ID" value="KAK4309393.1"/>
    <property type="molecule type" value="Genomic_DNA"/>
</dbReference>
<organism evidence="2 3">
    <name type="scientific">Petrolisthes manimaculis</name>
    <dbReference type="NCBI Taxonomy" id="1843537"/>
    <lineage>
        <taxon>Eukaryota</taxon>
        <taxon>Metazoa</taxon>
        <taxon>Ecdysozoa</taxon>
        <taxon>Arthropoda</taxon>
        <taxon>Crustacea</taxon>
        <taxon>Multicrustacea</taxon>
        <taxon>Malacostraca</taxon>
        <taxon>Eumalacostraca</taxon>
        <taxon>Eucarida</taxon>
        <taxon>Decapoda</taxon>
        <taxon>Pleocyemata</taxon>
        <taxon>Anomura</taxon>
        <taxon>Galatheoidea</taxon>
        <taxon>Porcellanidae</taxon>
        <taxon>Petrolisthes</taxon>
    </lineage>
</organism>
<reference evidence="2" key="1">
    <citation type="submission" date="2023-11" db="EMBL/GenBank/DDBJ databases">
        <title>Genome assemblies of two species of porcelain crab, Petrolisthes cinctipes and Petrolisthes manimaculis (Anomura: Porcellanidae).</title>
        <authorList>
            <person name="Angst P."/>
        </authorList>
    </citation>
    <scope>NUCLEOTIDE SEQUENCE</scope>
    <source>
        <strain evidence="2">PB745_02</strain>
        <tissue evidence="2">Gill</tissue>
    </source>
</reference>
<dbReference type="PANTHER" id="PTHR42966:SF1">
    <property type="entry name" value="SIALIC ACID SYNTHASE"/>
    <property type="match status" value="1"/>
</dbReference>
<evidence type="ECO:0000313" key="2">
    <source>
        <dbReference type="EMBL" id="KAK4309393.1"/>
    </source>
</evidence>
<dbReference type="SUPFAM" id="SSF51269">
    <property type="entry name" value="AFP III-like domain"/>
    <property type="match status" value="1"/>
</dbReference>
<dbReference type="GO" id="GO:0047444">
    <property type="term" value="F:N-acylneuraminate-9-phosphate synthase activity"/>
    <property type="evidence" value="ECO:0007669"/>
    <property type="project" value="TreeGrafter"/>
</dbReference>
<gene>
    <name evidence="2" type="ORF">Pmani_018970</name>
</gene>
<dbReference type="CDD" id="cd11615">
    <property type="entry name" value="SAF_NeuB_like"/>
    <property type="match status" value="1"/>
</dbReference>